<protein>
    <submittedName>
        <fullName evidence="2">Secreted protein</fullName>
    </submittedName>
</protein>
<keyword evidence="3" id="KW-1185">Reference proteome</keyword>
<evidence type="ECO:0000256" key="1">
    <source>
        <dbReference type="SAM" id="SignalP"/>
    </source>
</evidence>
<dbReference type="HOGENOM" id="CLU_1907161_0_0_1"/>
<sequence>MLAFRTSIVVIVLGLISTITCQQTFSVKCSAGLKYYDKDHFLCQSFDDDNDNEYARTTYTNWKCLAPMQTHPSGSDCVTIPDQRIEKSVKLSSATCRDIYSTWVSDKFKKGILCRTTTGVRVNCKVMQAASFANCEKIR</sequence>
<accession>F4SC06</accession>
<gene>
    <name evidence="2" type="ORF">MELLADRAFT_124128</name>
</gene>
<feature type="signal peptide" evidence="1">
    <location>
        <begin position="1"/>
        <end position="21"/>
    </location>
</feature>
<name>F4SC06_MELLP</name>
<dbReference type="InParanoid" id="F4SC06"/>
<dbReference type="VEuPathDB" id="FungiDB:MELLADRAFT_124128"/>
<dbReference type="AlphaFoldDB" id="F4SC06"/>
<dbReference type="Proteomes" id="UP000001072">
    <property type="component" value="Unassembled WGS sequence"/>
</dbReference>
<dbReference type="RefSeq" id="XP_007418933.1">
    <property type="nucleotide sequence ID" value="XM_007418871.1"/>
</dbReference>
<reference evidence="3" key="1">
    <citation type="journal article" date="2011" name="Proc. Natl. Acad. Sci. U.S.A.">
        <title>Obligate biotrophy features unraveled by the genomic analysis of rust fungi.</title>
        <authorList>
            <person name="Duplessis S."/>
            <person name="Cuomo C.A."/>
            <person name="Lin Y.-C."/>
            <person name="Aerts A."/>
            <person name="Tisserant E."/>
            <person name="Veneault-Fourrey C."/>
            <person name="Joly D.L."/>
            <person name="Hacquard S."/>
            <person name="Amselem J."/>
            <person name="Cantarel B.L."/>
            <person name="Chiu R."/>
            <person name="Coutinho P.M."/>
            <person name="Feau N."/>
            <person name="Field M."/>
            <person name="Frey P."/>
            <person name="Gelhaye E."/>
            <person name="Goldberg J."/>
            <person name="Grabherr M.G."/>
            <person name="Kodira C.D."/>
            <person name="Kohler A."/>
            <person name="Kuees U."/>
            <person name="Lindquist E.A."/>
            <person name="Lucas S.M."/>
            <person name="Mago R."/>
            <person name="Mauceli E."/>
            <person name="Morin E."/>
            <person name="Murat C."/>
            <person name="Pangilinan J.L."/>
            <person name="Park R."/>
            <person name="Pearson M."/>
            <person name="Quesneville H."/>
            <person name="Rouhier N."/>
            <person name="Sakthikumar S."/>
            <person name="Salamov A.A."/>
            <person name="Schmutz J."/>
            <person name="Selles B."/>
            <person name="Shapiro H."/>
            <person name="Tanguay P."/>
            <person name="Tuskan G.A."/>
            <person name="Henrissat B."/>
            <person name="Van de Peer Y."/>
            <person name="Rouze P."/>
            <person name="Ellis J.G."/>
            <person name="Dodds P.N."/>
            <person name="Schein J.E."/>
            <person name="Zhong S."/>
            <person name="Hamelin R.C."/>
            <person name="Grigoriev I.V."/>
            <person name="Szabo L.J."/>
            <person name="Martin F."/>
        </authorList>
    </citation>
    <scope>NUCLEOTIDE SEQUENCE [LARGE SCALE GENOMIC DNA]</scope>
    <source>
        <strain evidence="3">98AG31 / pathotype 3-4-7</strain>
    </source>
</reference>
<organism evidence="3">
    <name type="scientific">Melampsora larici-populina (strain 98AG31 / pathotype 3-4-7)</name>
    <name type="common">Poplar leaf rust fungus</name>
    <dbReference type="NCBI Taxonomy" id="747676"/>
    <lineage>
        <taxon>Eukaryota</taxon>
        <taxon>Fungi</taxon>
        <taxon>Dikarya</taxon>
        <taxon>Basidiomycota</taxon>
        <taxon>Pucciniomycotina</taxon>
        <taxon>Pucciniomycetes</taxon>
        <taxon>Pucciniales</taxon>
        <taxon>Melampsoraceae</taxon>
        <taxon>Melampsora</taxon>
    </lineage>
</organism>
<dbReference type="KEGG" id="mlr:MELLADRAFT_124128"/>
<dbReference type="GeneID" id="18926635"/>
<keyword evidence="1" id="KW-0732">Signal</keyword>
<evidence type="ECO:0000313" key="2">
    <source>
        <dbReference type="EMBL" id="EGF97821.1"/>
    </source>
</evidence>
<dbReference type="EMBL" id="GL883198">
    <property type="protein sequence ID" value="EGF97821.1"/>
    <property type="molecule type" value="Genomic_DNA"/>
</dbReference>
<feature type="chain" id="PRO_5003321413" evidence="1">
    <location>
        <begin position="22"/>
        <end position="139"/>
    </location>
</feature>
<evidence type="ECO:0000313" key="3">
    <source>
        <dbReference type="Proteomes" id="UP000001072"/>
    </source>
</evidence>
<proteinExistence type="predicted"/>